<reference evidence="1" key="1">
    <citation type="submission" date="2022-07" db="EMBL/GenBank/DDBJ databases">
        <title>Genome Sequence of Lecanicillium saksenae.</title>
        <authorList>
            <person name="Buettner E."/>
        </authorList>
    </citation>
    <scope>NUCLEOTIDE SEQUENCE</scope>
    <source>
        <strain evidence="1">VT-O1</strain>
    </source>
</reference>
<dbReference type="Proteomes" id="UP001148737">
    <property type="component" value="Unassembled WGS sequence"/>
</dbReference>
<evidence type="ECO:0000313" key="2">
    <source>
        <dbReference type="Proteomes" id="UP001148737"/>
    </source>
</evidence>
<name>A0ACC1QTJ1_9HYPO</name>
<protein>
    <submittedName>
        <fullName evidence="1">Uncharacterized protein</fullName>
    </submittedName>
</protein>
<evidence type="ECO:0000313" key="1">
    <source>
        <dbReference type="EMBL" id="KAJ3492073.1"/>
    </source>
</evidence>
<proteinExistence type="predicted"/>
<gene>
    <name evidence="1" type="ORF">NLG97_g5468</name>
</gene>
<comment type="caution">
    <text evidence="1">The sequence shown here is derived from an EMBL/GenBank/DDBJ whole genome shotgun (WGS) entry which is preliminary data.</text>
</comment>
<dbReference type="EMBL" id="JANAKD010000617">
    <property type="protein sequence ID" value="KAJ3492073.1"/>
    <property type="molecule type" value="Genomic_DNA"/>
</dbReference>
<sequence>MAKSVDYEPSAVAPEHGHAHSGDETETSTVAETHIVHEKSPDEHPSPINESDDDLEAQRNDTIGHDVEKVATNASRRSVMSRLSRKKTKEKLPPTILPLMDLDNGVVGWESQDDPTMPLNFAPFRKWLMIWLLSAITFMTPWSSSILAPALGQIQGEFHVGSGQ</sequence>
<accession>A0ACC1QTJ1</accession>
<keyword evidence="2" id="KW-1185">Reference proteome</keyword>
<organism evidence="1 2">
    <name type="scientific">Lecanicillium saksenae</name>
    <dbReference type="NCBI Taxonomy" id="468837"/>
    <lineage>
        <taxon>Eukaryota</taxon>
        <taxon>Fungi</taxon>
        <taxon>Dikarya</taxon>
        <taxon>Ascomycota</taxon>
        <taxon>Pezizomycotina</taxon>
        <taxon>Sordariomycetes</taxon>
        <taxon>Hypocreomycetidae</taxon>
        <taxon>Hypocreales</taxon>
        <taxon>Cordycipitaceae</taxon>
        <taxon>Lecanicillium</taxon>
    </lineage>
</organism>